<name>A0AA39ZPE1_9PEZI</name>
<keyword evidence="3" id="KW-1185">Reference proteome</keyword>
<feature type="compositionally biased region" description="Basic and acidic residues" evidence="1">
    <location>
        <begin position="302"/>
        <end position="315"/>
    </location>
</feature>
<feature type="compositionally biased region" description="Basic and acidic residues" evidence="1">
    <location>
        <begin position="147"/>
        <end position="181"/>
    </location>
</feature>
<feature type="compositionally biased region" description="Low complexity" evidence="1">
    <location>
        <begin position="79"/>
        <end position="88"/>
    </location>
</feature>
<feature type="compositionally biased region" description="Basic and acidic residues" evidence="1">
    <location>
        <begin position="188"/>
        <end position="250"/>
    </location>
</feature>
<feature type="compositionally biased region" description="Polar residues" evidence="1">
    <location>
        <begin position="277"/>
        <end position="291"/>
    </location>
</feature>
<feature type="compositionally biased region" description="Low complexity" evidence="1">
    <location>
        <begin position="31"/>
        <end position="47"/>
    </location>
</feature>
<evidence type="ECO:0000256" key="1">
    <source>
        <dbReference type="SAM" id="MobiDB-lite"/>
    </source>
</evidence>
<feature type="compositionally biased region" description="Low complexity" evidence="1">
    <location>
        <begin position="95"/>
        <end position="104"/>
    </location>
</feature>
<feature type="compositionally biased region" description="Polar residues" evidence="1">
    <location>
        <begin position="123"/>
        <end position="146"/>
    </location>
</feature>
<gene>
    <name evidence="2" type="ORF">B0T21DRAFT_417285</name>
</gene>
<sequence length="372" mass="40771">MDLDQFGGRTDDDLFADDIEPLSYEYEEEAITITPTTTTQPEPIEAPRSPAPEVTPVSPVHAPPPKGLAQSRHNRPNRSRSSNNSKPSAEGPSVPSFSTTSDATAPPPSAPKGPAARLHMQRAHNTASVDSNSRISSGGWTPGTNKKLTDAEYEELKEQRSHTVTKIEQRHQRAQRDEEQHAIAFAKGQEETLRRRQEDAARREEAKRRQEEAARRRAARGEKNRYDAERVQNKDRKGMRAPWDQDKLNRELAVSPTKAANGGVNGSIGSGLGGSRFASQGESYETLQEGNPLQKHGRHGRKLFETEDRHGRSENEQQLSPASASPTTATGQEPKAAEDFPALPSSGSAPTNTVTSPTWVKPVGDWAEDVEV</sequence>
<organism evidence="2 3">
    <name type="scientific">Apiosordaria backusii</name>
    <dbReference type="NCBI Taxonomy" id="314023"/>
    <lineage>
        <taxon>Eukaryota</taxon>
        <taxon>Fungi</taxon>
        <taxon>Dikarya</taxon>
        <taxon>Ascomycota</taxon>
        <taxon>Pezizomycotina</taxon>
        <taxon>Sordariomycetes</taxon>
        <taxon>Sordariomycetidae</taxon>
        <taxon>Sordariales</taxon>
        <taxon>Lasiosphaeriaceae</taxon>
        <taxon>Apiosordaria</taxon>
    </lineage>
</organism>
<dbReference type="EMBL" id="JAUKTV010000031">
    <property type="protein sequence ID" value="KAK0701189.1"/>
    <property type="molecule type" value="Genomic_DNA"/>
</dbReference>
<protein>
    <submittedName>
        <fullName evidence="2">Uncharacterized protein</fullName>
    </submittedName>
</protein>
<accession>A0AA39ZPE1</accession>
<comment type="caution">
    <text evidence="2">The sequence shown here is derived from an EMBL/GenBank/DDBJ whole genome shotgun (WGS) entry which is preliminary data.</text>
</comment>
<feature type="compositionally biased region" description="Gly residues" evidence="1">
    <location>
        <begin position="263"/>
        <end position="274"/>
    </location>
</feature>
<proteinExistence type="predicted"/>
<feature type="compositionally biased region" description="Polar residues" evidence="1">
    <location>
        <begin position="316"/>
        <end position="331"/>
    </location>
</feature>
<dbReference type="AlphaFoldDB" id="A0AA39ZPE1"/>
<dbReference type="Proteomes" id="UP001172159">
    <property type="component" value="Unassembled WGS sequence"/>
</dbReference>
<feature type="region of interest" description="Disordered" evidence="1">
    <location>
        <begin position="1"/>
        <end position="372"/>
    </location>
</feature>
<feature type="compositionally biased region" description="Acidic residues" evidence="1">
    <location>
        <begin position="13"/>
        <end position="30"/>
    </location>
</feature>
<reference evidence="2" key="1">
    <citation type="submission" date="2023-06" db="EMBL/GenBank/DDBJ databases">
        <title>Genome-scale phylogeny and comparative genomics of the fungal order Sordariales.</title>
        <authorList>
            <consortium name="Lawrence Berkeley National Laboratory"/>
            <person name="Hensen N."/>
            <person name="Bonometti L."/>
            <person name="Westerberg I."/>
            <person name="Brannstrom I.O."/>
            <person name="Guillou S."/>
            <person name="Cros-Aarteil S."/>
            <person name="Calhoun S."/>
            <person name="Haridas S."/>
            <person name="Kuo A."/>
            <person name="Mondo S."/>
            <person name="Pangilinan J."/>
            <person name="Riley R."/>
            <person name="Labutti K."/>
            <person name="Andreopoulos B."/>
            <person name="Lipzen A."/>
            <person name="Chen C."/>
            <person name="Yanf M."/>
            <person name="Daum C."/>
            <person name="Ng V."/>
            <person name="Clum A."/>
            <person name="Steindorff A."/>
            <person name="Ohm R."/>
            <person name="Martin F."/>
            <person name="Silar P."/>
            <person name="Natvig D."/>
            <person name="Lalanne C."/>
            <person name="Gautier V."/>
            <person name="Ament-Velasquez S.L."/>
            <person name="Kruys A."/>
            <person name="Hutchinson M.I."/>
            <person name="Powell A.J."/>
            <person name="Barry K."/>
            <person name="Miller A.N."/>
            <person name="Grigoriev I.V."/>
            <person name="Debuchy R."/>
            <person name="Gladieux P."/>
            <person name="Thoren M.H."/>
            <person name="Johannesson H."/>
        </authorList>
    </citation>
    <scope>NUCLEOTIDE SEQUENCE</scope>
    <source>
        <strain evidence="2">CBS 540.89</strain>
    </source>
</reference>
<feature type="compositionally biased region" description="Polar residues" evidence="1">
    <location>
        <begin position="345"/>
        <end position="358"/>
    </location>
</feature>
<evidence type="ECO:0000313" key="2">
    <source>
        <dbReference type="EMBL" id="KAK0701189.1"/>
    </source>
</evidence>
<evidence type="ECO:0000313" key="3">
    <source>
        <dbReference type="Proteomes" id="UP001172159"/>
    </source>
</evidence>